<dbReference type="InterPro" id="IPR002563">
    <property type="entry name" value="Flavin_Rdtase-like_dom"/>
</dbReference>
<evidence type="ECO:0000313" key="5">
    <source>
        <dbReference type="EMBL" id="EGD53527.1"/>
    </source>
</evidence>
<keyword evidence="2" id="KW-0560">Oxidoreductase</keyword>
<dbReference type="Proteomes" id="UP000035065">
    <property type="component" value="Unassembled WGS sequence"/>
</dbReference>
<dbReference type="EMBL" id="AEUD01000021">
    <property type="protein sequence ID" value="EGD53527.1"/>
    <property type="molecule type" value="Genomic_DNA"/>
</dbReference>
<gene>
    <name evidence="5" type="ORF">SCNU_18422</name>
</gene>
<dbReference type="RefSeq" id="WP_009680877.1">
    <property type="nucleotide sequence ID" value="NZ_AEUD01000021.1"/>
</dbReference>
<comment type="caution">
    <text evidence="5">The sequence shown here is derived from an EMBL/GenBank/DDBJ whole genome shotgun (WGS) entry which is preliminary data.</text>
</comment>
<dbReference type="InterPro" id="IPR050268">
    <property type="entry name" value="NADH-dep_flavin_reductase"/>
</dbReference>
<sequence>MTTSVPAPAASIPTPSVPPQARAGLRSTMSGYPSGLVAVAALARSGPVGLIASSFTSVSLDPPLVSVNIANDSTTLPRLLNAESWGISVLAADQHHVADAFRRPSRERFDGVSWRATANGAVHLDGAAAEFTTTVRQIVTAGDHVIAVLAVADHRAEPGADPIVFYRSRLHRIANDVDITRRR</sequence>
<name>F1YP22_9ACTN</name>
<dbReference type="Pfam" id="PF01613">
    <property type="entry name" value="Flavin_Reduct"/>
    <property type="match status" value="1"/>
</dbReference>
<dbReference type="GO" id="GO:0042602">
    <property type="term" value="F:riboflavin reductase (NADPH) activity"/>
    <property type="evidence" value="ECO:0007669"/>
    <property type="project" value="TreeGrafter"/>
</dbReference>
<evidence type="ECO:0000256" key="2">
    <source>
        <dbReference type="ARBA" id="ARBA00023002"/>
    </source>
</evidence>
<evidence type="ECO:0000256" key="1">
    <source>
        <dbReference type="ARBA" id="ARBA00008898"/>
    </source>
</evidence>
<dbReference type="PANTHER" id="PTHR30466:SF11">
    <property type="entry name" value="FLAVIN-DEPENDENT MONOOXYGENASE, REDUCTASE SUBUNIT HSAB"/>
    <property type="match status" value="1"/>
</dbReference>
<evidence type="ECO:0000256" key="3">
    <source>
        <dbReference type="SAM" id="MobiDB-lite"/>
    </source>
</evidence>
<dbReference type="OrthoDB" id="9792858at2"/>
<evidence type="ECO:0000313" key="6">
    <source>
        <dbReference type="Proteomes" id="UP000035065"/>
    </source>
</evidence>
<dbReference type="InterPro" id="IPR012349">
    <property type="entry name" value="Split_barrel_FMN-bd"/>
</dbReference>
<reference evidence="5 6" key="1">
    <citation type="journal article" date="2011" name="J. Bacteriol.">
        <title>Draft Genome Sequence of Gordonia neofelifaecis NRRL B-59395, a Cholesterol-Degrading Actinomycete.</title>
        <authorList>
            <person name="Ge F."/>
            <person name="Li W."/>
            <person name="Chen G."/>
            <person name="Liu Y."/>
            <person name="Zhang G."/>
            <person name="Yong B."/>
            <person name="Wang Q."/>
            <person name="Wang N."/>
            <person name="Huang Z."/>
            <person name="Li W."/>
            <person name="Wang J."/>
            <person name="Wu C."/>
            <person name="Xie Q."/>
            <person name="Liu G."/>
        </authorList>
    </citation>
    <scope>NUCLEOTIDE SEQUENCE [LARGE SCALE GENOMIC DNA]</scope>
    <source>
        <strain evidence="5 6">NRRL B-59395</strain>
    </source>
</reference>
<evidence type="ECO:0000259" key="4">
    <source>
        <dbReference type="SMART" id="SM00903"/>
    </source>
</evidence>
<keyword evidence="6" id="KW-1185">Reference proteome</keyword>
<dbReference type="PANTHER" id="PTHR30466">
    <property type="entry name" value="FLAVIN REDUCTASE"/>
    <property type="match status" value="1"/>
</dbReference>
<comment type="similarity">
    <text evidence="1">Belongs to the non-flavoprotein flavin reductase family.</text>
</comment>
<dbReference type="eggNOG" id="COG1853">
    <property type="taxonomic scope" value="Bacteria"/>
</dbReference>
<dbReference type="SMART" id="SM00903">
    <property type="entry name" value="Flavin_Reduct"/>
    <property type="match status" value="1"/>
</dbReference>
<dbReference type="GO" id="GO:0010181">
    <property type="term" value="F:FMN binding"/>
    <property type="evidence" value="ECO:0007669"/>
    <property type="project" value="InterPro"/>
</dbReference>
<accession>F1YP22</accession>
<organism evidence="5 6">
    <name type="scientific">Gordonia neofelifaecis NRRL B-59395</name>
    <dbReference type="NCBI Taxonomy" id="644548"/>
    <lineage>
        <taxon>Bacteria</taxon>
        <taxon>Bacillati</taxon>
        <taxon>Actinomycetota</taxon>
        <taxon>Actinomycetes</taxon>
        <taxon>Mycobacteriales</taxon>
        <taxon>Gordoniaceae</taxon>
        <taxon>Gordonia</taxon>
    </lineage>
</organism>
<feature type="region of interest" description="Disordered" evidence="3">
    <location>
        <begin position="1"/>
        <end position="22"/>
    </location>
</feature>
<dbReference type="AlphaFoldDB" id="F1YP22"/>
<dbReference type="STRING" id="644548.SCNU_18422"/>
<dbReference type="Gene3D" id="2.30.110.10">
    <property type="entry name" value="Electron Transport, Fmn-binding Protein, Chain A"/>
    <property type="match status" value="1"/>
</dbReference>
<protein>
    <submittedName>
        <fullName evidence="5">Oxidoreductase</fullName>
    </submittedName>
</protein>
<feature type="domain" description="Flavin reductase like" evidence="4">
    <location>
        <begin position="29"/>
        <end position="172"/>
    </location>
</feature>
<dbReference type="SUPFAM" id="SSF50475">
    <property type="entry name" value="FMN-binding split barrel"/>
    <property type="match status" value="1"/>
</dbReference>
<proteinExistence type="inferred from homology"/>